<dbReference type="NCBIfam" id="TIGR01760">
    <property type="entry name" value="tape_meas_TP901"/>
    <property type="match status" value="1"/>
</dbReference>
<feature type="coiled-coil region" evidence="2">
    <location>
        <begin position="889"/>
        <end position="916"/>
    </location>
</feature>
<evidence type="ECO:0000259" key="3">
    <source>
        <dbReference type="Pfam" id="PF10145"/>
    </source>
</evidence>
<evidence type="ECO:0000256" key="2">
    <source>
        <dbReference type="SAM" id="Coils"/>
    </source>
</evidence>
<dbReference type="InterPro" id="IPR027267">
    <property type="entry name" value="AH/BAR_dom_sf"/>
</dbReference>
<dbReference type="PANTHER" id="PTHR37813:SF1">
    <property type="entry name" value="FELS-2 PROPHAGE PROTEIN"/>
    <property type="match status" value="1"/>
</dbReference>
<dbReference type="InterPro" id="IPR010090">
    <property type="entry name" value="Phage_tape_meas"/>
</dbReference>
<feature type="domain" description="Phage tail tape measure protein" evidence="3">
    <location>
        <begin position="261"/>
        <end position="438"/>
    </location>
</feature>
<dbReference type="PANTHER" id="PTHR37813">
    <property type="entry name" value="FELS-2 PROPHAGE PROTEIN"/>
    <property type="match status" value="1"/>
</dbReference>
<feature type="coiled-coil region" evidence="2">
    <location>
        <begin position="87"/>
        <end position="184"/>
    </location>
</feature>
<dbReference type="SUPFAM" id="SSF57997">
    <property type="entry name" value="Tropomyosin"/>
    <property type="match status" value="1"/>
</dbReference>
<name>A0A942Z9Z8_9FIRM</name>
<accession>A0A942Z9Z8</accession>
<dbReference type="RefSeq" id="WP_203367741.1">
    <property type="nucleotide sequence ID" value="NZ_WSFT01000053.1"/>
</dbReference>
<gene>
    <name evidence="4" type="ORF">GOQ27_15240</name>
</gene>
<dbReference type="AlphaFoldDB" id="A0A942Z9Z8"/>
<keyword evidence="2" id="KW-0175">Coiled coil</keyword>
<evidence type="ECO:0000313" key="4">
    <source>
        <dbReference type="EMBL" id="MBS4539828.1"/>
    </source>
</evidence>
<evidence type="ECO:0000256" key="1">
    <source>
        <dbReference type="ARBA" id="ARBA00022612"/>
    </source>
</evidence>
<dbReference type="Proteomes" id="UP000724672">
    <property type="component" value="Unassembled WGS sequence"/>
</dbReference>
<keyword evidence="1" id="KW-1188">Viral release from host cell</keyword>
<feature type="coiled-coil region" evidence="2">
    <location>
        <begin position="771"/>
        <end position="798"/>
    </location>
</feature>
<dbReference type="Pfam" id="PF10145">
    <property type="entry name" value="PhageMin_Tail"/>
    <property type="match status" value="1"/>
</dbReference>
<dbReference type="Gene3D" id="1.20.1270.60">
    <property type="entry name" value="Arfaptin homology (AH) domain/BAR domain"/>
    <property type="match status" value="1"/>
</dbReference>
<dbReference type="EMBL" id="WSFT01000053">
    <property type="protein sequence ID" value="MBS4539828.1"/>
    <property type="molecule type" value="Genomic_DNA"/>
</dbReference>
<reference evidence="4" key="1">
    <citation type="submission" date="2019-12" db="EMBL/GenBank/DDBJ databases">
        <title>Clostridiaceae gen. nov. sp. nov., isolated from sediment in Xinjiang, China.</title>
        <authorList>
            <person name="Zhang R."/>
        </authorList>
    </citation>
    <scope>NUCLEOTIDE SEQUENCE</scope>
    <source>
        <strain evidence="4">D2Q-11</strain>
    </source>
</reference>
<evidence type="ECO:0000313" key="5">
    <source>
        <dbReference type="Proteomes" id="UP000724672"/>
    </source>
</evidence>
<sequence length="1094" mass="120214">MSNNVERKITTKMILDSSGYNKSIKGINSNLKQVRSEFQLASQGIKSFGKDSDKLRSVQEALNKQLDLQRKKVSTYRDAIDKTNDKMQDNVKQRDKLRSSLDKANREYQEAIELYGKESEEVKKAKEEIQKLEKEYKQKERAVESNARQIENYTTNMNRAERQVVRTTGELEEINEELARSESRWVQASEGLQRSSERLKNIGSGLSSAGDKLLKFSAPLAAAGIASGKFALDFEKSLAKVSTIVDKTQISMDNVKKGIVELSNETGDGVNELNEALYQSISAGVESGKSIEFLSSAVKLAKGGFTDTTNSVDLLTTILNGYKLEAEETAKISDTLIATQNLGKTSVDELSASMGKVIPVASATNLGLDQLSSAYVLLTKNGVKTAESTTYIRSMLSELSKTGSKADIALRDLSGKSFAELMAEGENLGDVLQDLTEYAEENGLTLKDMFGSVEAGSAAMVIASDESKEFIDTLEDMQDVTGNTDEAFNKVNETAGEKLNRSFNKLKNSSIKLGDALVPMIDKASDIIGKLTDKLNDMDEEQVQTIAKLGLFTLGMGGFLKVAGGTVSTVGSIAGVLGKFTGSIGTATIATQGVATATAGATSSVGGLGLAAKVGAGLLSPWGVALGAATVAGVGLYKHLQKDVVPEVDLFNEKFIDSKTVMNEAGEAIQSADYKIVNFSESTKKAVGAYMKLNDDASKFLTSFYVNSSKITEDTANNLISKYSTMGEQIKTSLDKDLEDMYKDMETFFVNSDTLTNKEETEALLSLQTHNTEKKKEIDKYNQDIKAILNKAVEEKRQLTEGEYNKISVIQQKMKESAIKSMSETELESKVIMERMSSYNGRMSAEQASVIIKNANKARDKAVSAANSQYDESVRAIIKMRDETGVITKDQADKLIKEAERQRDETIKKADQLKAGVIDKFEDMTPGISEQVDLQTGEIMSKWDRVKNWWDNLSFNTKTPEINVKYSEPKYTGSSRGYSKPNYNYSPSKTSRIASNWTGDNNWRGGLTTLHERGYEVYDLPKGTRIYNHDASEDLVLKTAREVVKGMSNTKESKSEQITYNIAKVEFPNARNQQDIENAFNNIKLKAQQLATSR</sequence>
<protein>
    <submittedName>
        <fullName evidence="4">Phage tail tape measure protein</fullName>
    </submittedName>
</protein>
<organism evidence="4 5">
    <name type="scientific">Anaeromonas frigoriresistens</name>
    <dbReference type="NCBI Taxonomy" id="2683708"/>
    <lineage>
        <taxon>Bacteria</taxon>
        <taxon>Bacillati</taxon>
        <taxon>Bacillota</taxon>
        <taxon>Tissierellia</taxon>
        <taxon>Tissierellales</taxon>
        <taxon>Thermohalobacteraceae</taxon>
        <taxon>Anaeromonas</taxon>
    </lineage>
</organism>
<comment type="caution">
    <text evidence="4">The sequence shown here is derived from an EMBL/GenBank/DDBJ whole genome shotgun (WGS) entry which is preliminary data.</text>
</comment>
<proteinExistence type="predicted"/>
<keyword evidence="5" id="KW-1185">Reference proteome</keyword>